<evidence type="ECO:0000313" key="1">
    <source>
        <dbReference type="EMBL" id="GAA4362147.1"/>
    </source>
</evidence>
<keyword evidence="2" id="KW-1185">Reference proteome</keyword>
<dbReference type="EMBL" id="BAABGZ010000064">
    <property type="protein sequence ID" value="GAA4362147.1"/>
    <property type="molecule type" value="Genomic_DNA"/>
</dbReference>
<organism evidence="1 2">
    <name type="scientific">Hymenobacter saemangeumensis</name>
    <dbReference type="NCBI Taxonomy" id="1084522"/>
    <lineage>
        <taxon>Bacteria</taxon>
        <taxon>Pseudomonadati</taxon>
        <taxon>Bacteroidota</taxon>
        <taxon>Cytophagia</taxon>
        <taxon>Cytophagales</taxon>
        <taxon>Hymenobacteraceae</taxon>
        <taxon>Hymenobacter</taxon>
    </lineage>
</organism>
<proteinExistence type="predicted"/>
<accession>A0ABP8ILR2</accession>
<name>A0ABP8ILR2_9BACT</name>
<dbReference type="Proteomes" id="UP001501153">
    <property type="component" value="Unassembled WGS sequence"/>
</dbReference>
<gene>
    <name evidence="1" type="ORF">GCM10023185_29800</name>
</gene>
<comment type="caution">
    <text evidence="1">The sequence shown here is derived from an EMBL/GenBank/DDBJ whole genome shotgun (WGS) entry which is preliminary data.</text>
</comment>
<sequence length="102" mass="11391">MNDQVVTTNTASGAVVSSLTTPYTDYYYNFTTSERQPYVNGVINASGATPIRTWGDSIQIGPNSTLRRNRYRVRVLTATNMQFEQIIIAGATTMTVAENYRR</sequence>
<protein>
    <submittedName>
        <fullName evidence="1">Uncharacterized protein</fullName>
    </submittedName>
</protein>
<reference evidence="2" key="1">
    <citation type="journal article" date="2019" name="Int. J. Syst. Evol. Microbiol.">
        <title>The Global Catalogue of Microorganisms (GCM) 10K type strain sequencing project: providing services to taxonomists for standard genome sequencing and annotation.</title>
        <authorList>
            <consortium name="The Broad Institute Genomics Platform"/>
            <consortium name="The Broad Institute Genome Sequencing Center for Infectious Disease"/>
            <person name="Wu L."/>
            <person name="Ma J."/>
        </authorList>
    </citation>
    <scope>NUCLEOTIDE SEQUENCE [LARGE SCALE GENOMIC DNA]</scope>
    <source>
        <strain evidence="2">JCM 17923</strain>
    </source>
</reference>
<evidence type="ECO:0000313" key="2">
    <source>
        <dbReference type="Proteomes" id="UP001501153"/>
    </source>
</evidence>